<dbReference type="PANTHER" id="PTHR14097:SF8">
    <property type="entry name" value="NAD(P)-BINDING DOMAIN-CONTAINING PROTEIN"/>
    <property type="match status" value="1"/>
</dbReference>
<evidence type="ECO:0000313" key="2">
    <source>
        <dbReference type="Proteomes" id="UP001338125"/>
    </source>
</evidence>
<dbReference type="PANTHER" id="PTHR14097">
    <property type="entry name" value="OXIDOREDUCTASE HTATIP2"/>
    <property type="match status" value="1"/>
</dbReference>
<protein>
    <recommendedName>
        <fullName evidence="3">NAD(P)-binding domain-containing protein</fullName>
    </recommendedName>
</protein>
<dbReference type="Proteomes" id="UP001338125">
    <property type="component" value="Unassembled WGS sequence"/>
</dbReference>
<organism evidence="1 2">
    <name type="scientific">Cladobotryum mycophilum</name>
    <dbReference type="NCBI Taxonomy" id="491253"/>
    <lineage>
        <taxon>Eukaryota</taxon>
        <taxon>Fungi</taxon>
        <taxon>Dikarya</taxon>
        <taxon>Ascomycota</taxon>
        <taxon>Pezizomycotina</taxon>
        <taxon>Sordariomycetes</taxon>
        <taxon>Hypocreomycetidae</taxon>
        <taxon>Hypocreales</taxon>
        <taxon>Hypocreaceae</taxon>
        <taxon>Cladobotryum</taxon>
    </lineage>
</organism>
<evidence type="ECO:0008006" key="3">
    <source>
        <dbReference type="Google" id="ProtNLM"/>
    </source>
</evidence>
<evidence type="ECO:0000313" key="1">
    <source>
        <dbReference type="EMBL" id="KAK5988629.1"/>
    </source>
</evidence>
<reference evidence="1 2" key="1">
    <citation type="submission" date="2024-01" db="EMBL/GenBank/DDBJ databases">
        <title>Complete genome of Cladobotryum mycophilum ATHUM6906.</title>
        <authorList>
            <person name="Christinaki A.C."/>
            <person name="Myridakis A.I."/>
            <person name="Kouvelis V.N."/>
        </authorList>
    </citation>
    <scope>NUCLEOTIDE SEQUENCE [LARGE SCALE GENOMIC DNA]</scope>
    <source>
        <strain evidence="1 2">ATHUM6906</strain>
    </source>
</reference>
<gene>
    <name evidence="1" type="ORF">PT974_10115</name>
</gene>
<sequence length="250" mass="27167">MKLIIAGGTGFVAKELTRQALRNPAVTSIVALGRRETILSDDVASNTDATKLTSVVVPDFENYSDAIKQELNNCLPGDRTIAVTPSQLKNTPWEDVVRICKDYTLAGLETIAQLPRDGAKPLRFIYISGSNAERDQTKKPFVLADYVLMRGETENRVLAYAKEHSDKIEAFVAKPGLIQGDRGAGATTKNPGLISKIMQTVITTVIGLPKVEVGHIAATLLKVAIDGSDQETLLNDDMTRIGKEFLAEQE</sequence>
<keyword evidence="2" id="KW-1185">Reference proteome</keyword>
<proteinExistence type="predicted"/>
<dbReference type="InterPro" id="IPR036291">
    <property type="entry name" value="NAD(P)-bd_dom_sf"/>
</dbReference>
<name>A0ABR0S8Z0_9HYPO</name>
<dbReference type="Gene3D" id="3.40.50.720">
    <property type="entry name" value="NAD(P)-binding Rossmann-like Domain"/>
    <property type="match status" value="1"/>
</dbReference>
<accession>A0ABR0S8Z0</accession>
<dbReference type="EMBL" id="JAVFKD010000015">
    <property type="protein sequence ID" value="KAK5988629.1"/>
    <property type="molecule type" value="Genomic_DNA"/>
</dbReference>
<dbReference type="SUPFAM" id="SSF51735">
    <property type="entry name" value="NAD(P)-binding Rossmann-fold domains"/>
    <property type="match status" value="1"/>
</dbReference>
<comment type="caution">
    <text evidence="1">The sequence shown here is derived from an EMBL/GenBank/DDBJ whole genome shotgun (WGS) entry which is preliminary data.</text>
</comment>